<dbReference type="InterPro" id="IPR023591">
    <property type="entry name" value="Ribosomal_uS2_flav_dom_sf"/>
</dbReference>
<sequence length="231" mass="26007">MKVTNLSEKEERGGELTEAEKEELRKSEKGAIIELLVPVDTYLSAGVHIGTHSCTKYMESFVYRVRAEGLYVLDVRKIDERLRIAAKFLSRYDPQDIIVVASRPYAYRPVQKFAEVVGSRALVGRIIPGTFTNPYLSTYIEPKVLLVSDPRTDTQAIKEAAKVGIPIVAFADTDAKIDYIDLIIPANNKGRKSLALLYWALARQILRERRVIPPDGDLAVPVSEFEMRLVQ</sequence>
<evidence type="ECO:0000256" key="1">
    <source>
        <dbReference type="ARBA" id="ARBA00006242"/>
    </source>
</evidence>
<dbReference type="InterPro" id="IPR023454">
    <property type="entry name" value="Ribosomal_uS2_arc"/>
</dbReference>
<evidence type="ECO:0000313" key="8">
    <source>
        <dbReference type="EMBL" id="SAI83618.1"/>
    </source>
</evidence>
<dbReference type="PATRIC" id="fig|2287.9.peg.66"/>
<dbReference type="SMR" id="A0A157SX97"/>
<dbReference type="RefSeq" id="WP_009988874.1">
    <property type="nucleotide sequence ID" value="NZ_CP011055.2"/>
</dbReference>
<evidence type="ECO:0000256" key="5">
    <source>
        <dbReference type="HAMAP-Rule" id="MF_00291"/>
    </source>
</evidence>
<dbReference type="CDD" id="cd01425">
    <property type="entry name" value="RPS2"/>
    <property type="match status" value="1"/>
</dbReference>
<dbReference type="GO" id="GO:0015935">
    <property type="term" value="C:small ribosomal subunit"/>
    <property type="evidence" value="ECO:0007669"/>
    <property type="project" value="InterPro"/>
</dbReference>
<comment type="similarity">
    <text evidence="1 5 6">Belongs to the universal ribosomal protein uS2 family.</text>
</comment>
<dbReference type="Proteomes" id="UP000076770">
    <property type="component" value="Chromosome i"/>
</dbReference>
<dbReference type="FunFam" id="3.40.50.10490:FF:000030">
    <property type="entry name" value="30S ribosomal protein S2"/>
    <property type="match status" value="1"/>
</dbReference>
<organism evidence="8 9">
    <name type="scientific">Saccharolobus solfataricus</name>
    <name type="common">Sulfolobus solfataricus</name>
    <dbReference type="NCBI Taxonomy" id="2287"/>
    <lineage>
        <taxon>Archaea</taxon>
        <taxon>Thermoproteota</taxon>
        <taxon>Thermoprotei</taxon>
        <taxon>Sulfolobales</taxon>
        <taxon>Sulfolobaceae</taxon>
        <taxon>Saccharolobus</taxon>
    </lineage>
</organism>
<dbReference type="PROSITE" id="PS00962">
    <property type="entry name" value="RIBOSOMAL_S2_1"/>
    <property type="match status" value="1"/>
</dbReference>
<dbReference type="Gene3D" id="3.40.50.10490">
    <property type="entry name" value="Glucose-6-phosphate isomerase like protein, domain 1"/>
    <property type="match status" value="1"/>
</dbReference>
<evidence type="ECO:0000256" key="2">
    <source>
        <dbReference type="ARBA" id="ARBA00022980"/>
    </source>
</evidence>
<evidence type="ECO:0000256" key="7">
    <source>
        <dbReference type="SAM" id="MobiDB-lite"/>
    </source>
</evidence>
<dbReference type="PANTHER" id="PTHR11489">
    <property type="entry name" value="40S RIBOSOMAL PROTEIN SA"/>
    <property type="match status" value="1"/>
</dbReference>
<dbReference type="PROSITE" id="PS00963">
    <property type="entry name" value="RIBOSOMAL_S2_2"/>
    <property type="match status" value="1"/>
</dbReference>
<dbReference type="InterPro" id="IPR001865">
    <property type="entry name" value="Ribosomal_uS2"/>
</dbReference>
<keyword evidence="2 5" id="KW-0689">Ribosomal protein</keyword>
<keyword evidence="3 5" id="KW-0687">Ribonucleoprotein</keyword>
<dbReference type="GO" id="GO:0006412">
    <property type="term" value="P:translation"/>
    <property type="evidence" value="ECO:0007669"/>
    <property type="project" value="UniProtKB-UniRule"/>
</dbReference>
<evidence type="ECO:0000313" key="9">
    <source>
        <dbReference type="Proteomes" id="UP000076770"/>
    </source>
</evidence>
<dbReference type="HAMAP" id="MF_00291_A">
    <property type="entry name" value="Ribosomal_uS2_A"/>
    <property type="match status" value="1"/>
</dbReference>
<dbReference type="AlphaFoldDB" id="A0A157SX97"/>
<dbReference type="EMBL" id="LT549890">
    <property type="protein sequence ID" value="SAI83618.1"/>
    <property type="molecule type" value="Genomic_DNA"/>
</dbReference>
<dbReference type="OrthoDB" id="371797at2157"/>
<feature type="compositionally biased region" description="Basic and acidic residues" evidence="7">
    <location>
        <begin position="7"/>
        <end position="23"/>
    </location>
</feature>
<evidence type="ECO:0000256" key="3">
    <source>
        <dbReference type="ARBA" id="ARBA00023274"/>
    </source>
</evidence>
<dbReference type="InterPro" id="IPR005707">
    <property type="entry name" value="Ribosomal_uS2_euk/arc"/>
</dbReference>
<feature type="region of interest" description="Disordered" evidence="7">
    <location>
        <begin position="1"/>
        <end position="23"/>
    </location>
</feature>
<evidence type="ECO:0000256" key="6">
    <source>
        <dbReference type="RuleBase" id="RU003631"/>
    </source>
</evidence>
<dbReference type="GO" id="GO:0003735">
    <property type="term" value="F:structural constituent of ribosome"/>
    <property type="evidence" value="ECO:0007669"/>
    <property type="project" value="InterPro"/>
</dbReference>
<dbReference type="InterPro" id="IPR018130">
    <property type="entry name" value="Ribosomal_uS2_CS"/>
</dbReference>
<dbReference type="SUPFAM" id="SSF52313">
    <property type="entry name" value="Ribosomal protein S2"/>
    <property type="match status" value="1"/>
</dbReference>
<dbReference type="Pfam" id="PF00318">
    <property type="entry name" value="Ribosomal_S2"/>
    <property type="match status" value="2"/>
</dbReference>
<name>A0A157SX97_SACSO</name>
<dbReference type="PRINTS" id="PR00395">
    <property type="entry name" value="RIBOSOMALS2"/>
</dbReference>
<dbReference type="NCBIfam" id="TIGR01012">
    <property type="entry name" value="uS2_euk_arch"/>
    <property type="match status" value="1"/>
</dbReference>
<dbReference type="GeneID" id="1455319"/>
<protein>
    <recommendedName>
        <fullName evidence="4 5">Small ribosomal subunit protein uS2</fullName>
    </recommendedName>
</protein>
<evidence type="ECO:0000256" key="4">
    <source>
        <dbReference type="ARBA" id="ARBA00035256"/>
    </source>
</evidence>
<gene>
    <name evidence="5" type="primary">rps2</name>
    <name evidence="8" type="ORF">SSOP1_0064</name>
</gene>
<accession>A0A157SX97</accession>
<reference evidence="9" key="1">
    <citation type="submission" date="2016-04" db="EMBL/GenBank/DDBJ databases">
        <authorList>
            <person name="Shah S.A."/>
            <person name="Garrett R.A."/>
        </authorList>
    </citation>
    <scope>NUCLEOTIDE SEQUENCE [LARGE SCALE GENOMIC DNA]</scope>
    <source>
        <strain evidence="9">ATCC 35091 / DSM 1616 / JCM 8930 / NBRC 15331 / P1</strain>
    </source>
</reference>
<proteinExistence type="inferred from homology"/>